<dbReference type="InterPro" id="IPR049253">
    <property type="entry name" value="DUF6886"/>
</dbReference>
<comment type="caution">
    <text evidence="1">The sequence shown here is derived from an EMBL/GenBank/DDBJ whole genome shotgun (WGS) entry which is preliminary data.</text>
</comment>
<protein>
    <submittedName>
        <fullName evidence="1">Uncharacterized protein</fullName>
    </submittedName>
</protein>
<dbReference type="Pfam" id="PF21820">
    <property type="entry name" value="DUF6886"/>
    <property type="match status" value="1"/>
</dbReference>
<dbReference type="AlphaFoldDB" id="A0A0M9BRC6"/>
<evidence type="ECO:0000313" key="2">
    <source>
        <dbReference type="Proteomes" id="UP000037688"/>
    </source>
</evidence>
<dbReference type="EMBL" id="LITU01000040">
    <property type="protein sequence ID" value="KOY17453.1"/>
    <property type="molecule type" value="Genomic_DNA"/>
</dbReference>
<keyword evidence="2" id="KW-1185">Reference proteome</keyword>
<reference evidence="1 2" key="1">
    <citation type="submission" date="2015-08" db="EMBL/GenBank/DDBJ databases">
        <title>Draft genome sequence of cellulolytic and xylanolytic Paenibacillus sp. A59, isolated from a decaying forest soil from Patagonia, Argentina.</title>
        <authorList>
            <person name="Ghio S."/>
            <person name="Caceres A.M."/>
            <person name="Talia P."/>
            <person name="Grasso D."/>
            <person name="Campos E."/>
        </authorList>
    </citation>
    <scope>NUCLEOTIDE SEQUENCE [LARGE SCALE GENOMIC DNA]</scope>
    <source>
        <strain evidence="1 2">A59</strain>
    </source>
</reference>
<sequence>MLYHFSEVSDIQAFIPREKQNRAEFPAVVWAIDEEHEYSYYFPRDCPRIICKKTDTISDENKDKFFKHSNADIIVTVESSWYSRITNQIMYRYHFDDTNFELFDSTAGYYISYQVTKPLHIDRMDCLMDRLFKKGIELRFTPNLYSLRESILTSDFKEFGIHRFNNATEI</sequence>
<accession>A0A0M9BRC6</accession>
<gene>
    <name evidence="1" type="ORF">AMS66_06275</name>
</gene>
<evidence type="ECO:0000313" key="1">
    <source>
        <dbReference type="EMBL" id="KOY17453.1"/>
    </source>
</evidence>
<organism evidence="1 2">
    <name type="scientific">Paenibacillus xylanivorans</name>
    <dbReference type="NCBI Taxonomy" id="1705561"/>
    <lineage>
        <taxon>Bacteria</taxon>
        <taxon>Bacillati</taxon>
        <taxon>Bacillota</taxon>
        <taxon>Bacilli</taxon>
        <taxon>Bacillales</taxon>
        <taxon>Paenibacillaceae</taxon>
        <taxon>Paenibacillus</taxon>
    </lineage>
</organism>
<proteinExistence type="predicted"/>
<dbReference type="Proteomes" id="UP000037688">
    <property type="component" value="Unassembled WGS sequence"/>
</dbReference>
<name>A0A0M9BRC6_9BACL</name>
<dbReference type="OrthoDB" id="156685at2"/>
<dbReference type="PATRIC" id="fig|1705561.3.peg.972"/>